<gene>
    <name evidence="1" type="ORF">THAPSDRAFT_2523</name>
</gene>
<dbReference type="PANTHER" id="PTHR10794">
    <property type="entry name" value="ABHYDROLASE DOMAIN-CONTAINING PROTEIN"/>
    <property type="match status" value="1"/>
</dbReference>
<dbReference type="KEGG" id="tps:THAPSDRAFT_2523"/>
<protein>
    <submittedName>
        <fullName evidence="1">Uncharacterized protein</fullName>
    </submittedName>
</protein>
<dbReference type="GeneID" id="7444672"/>
<dbReference type="HOGENOM" id="CLU_2202352_0_0_1"/>
<name>B8BUL5_THAPS</name>
<reference evidence="1 2" key="1">
    <citation type="journal article" date="2004" name="Science">
        <title>The genome of the diatom Thalassiosira pseudonana: ecology, evolution, and metabolism.</title>
        <authorList>
            <person name="Armbrust E.V."/>
            <person name="Berges J.A."/>
            <person name="Bowler C."/>
            <person name="Green B.R."/>
            <person name="Martinez D."/>
            <person name="Putnam N.H."/>
            <person name="Zhou S."/>
            <person name="Allen A.E."/>
            <person name="Apt K.E."/>
            <person name="Bechner M."/>
            <person name="Brzezinski M.A."/>
            <person name="Chaal B.K."/>
            <person name="Chiovitti A."/>
            <person name="Davis A.K."/>
            <person name="Demarest M.S."/>
            <person name="Detter J.C."/>
            <person name="Glavina T."/>
            <person name="Goodstein D."/>
            <person name="Hadi M.Z."/>
            <person name="Hellsten U."/>
            <person name="Hildebrand M."/>
            <person name="Jenkins B.D."/>
            <person name="Jurka J."/>
            <person name="Kapitonov V.V."/>
            <person name="Kroger N."/>
            <person name="Lau W.W."/>
            <person name="Lane T.W."/>
            <person name="Larimer F.W."/>
            <person name="Lippmeier J.C."/>
            <person name="Lucas S."/>
            <person name="Medina M."/>
            <person name="Montsant A."/>
            <person name="Obornik M."/>
            <person name="Parker M.S."/>
            <person name="Palenik B."/>
            <person name="Pazour G.J."/>
            <person name="Richardson P.M."/>
            <person name="Rynearson T.A."/>
            <person name="Saito M.A."/>
            <person name="Schwartz D.C."/>
            <person name="Thamatrakoln K."/>
            <person name="Valentin K."/>
            <person name="Vardi A."/>
            <person name="Wilkerson F.P."/>
            <person name="Rokhsar D.S."/>
        </authorList>
    </citation>
    <scope>NUCLEOTIDE SEQUENCE [LARGE SCALE GENOMIC DNA]</scope>
    <source>
        <strain evidence="1 2">CCMP1335</strain>
    </source>
</reference>
<dbReference type="RefSeq" id="XP_002287336.1">
    <property type="nucleotide sequence ID" value="XM_002287300.1"/>
</dbReference>
<dbReference type="OMA" id="FKWISDT"/>
<dbReference type="Proteomes" id="UP000001449">
    <property type="component" value="Chromosome 2"/>
</dbReference>
<accession>B8BUL5</accession>
<dbReference type="AlphaFoldDB" id="B8BUL5"/>
<sequence length="108" mass="12047">MGDFVRFDGSKEEEGRIGNVSIPLCMVQSLDDPVGYWGTFHDPSKVARTGDGNTMILFTKSGGHVGWPLGWNPRKNGWRWMSDTAASFVDAVHTARQESSRRKTDCNQ</sequence>
<evidence type="ECO:0000313" key="2">
    <source>
        <dbReference type="Proteomes" id="UP000001449"/>
    </source>
</evidence>
<dbReference type="PANTHER" id="PTHR10794:SF63">
    <property type="entry name" value="ALPHA_BETA HYDROLASE 1, ISOFORM A"/>
    <property type="match status" value="1"/>
</dbReference>
<dbReference type="InterPro" id="IPR050960">
    <property type="entry name" value="AB_hydrolase_4_sf"/>
</dbReference>
<dbReference type="PaxDb" id="35128-Thaps2523"/>
<dbReference type="InParanoid" id="B8BUL5"/>
<reference evidence="1 2" key="2">
    <citation type="journal article" date="2008" name="Nature">
        <title>The Phaeodactylum genome reveals the evolutionary history of diatom genomes.</title>
        <authorList>
            <person name="Bowler C."/>
            <person name="Allen A.E."/>
            <person name="Badger J.H."/>
            <person name="Grimwood J."/>
            <person name="Jabbari K."/>
            <person name="Kuo A."/>
            <person name="Maheswari U."/>
            <person name="Martens C."/>
            <person name="Maumus F."/>
            <person name="Otillar R.P."/>
            <person name="Rayko E."/>
            <person name="Salamov A."/>
            <person name="Vandepoele K."/>
            <person name="Beszteri B."/>
            <person name="Gruber A."/>
            <person name="Heijde M."/>
            <person name="Katinka M."/>
            <person name="Mock T."/>
            <person name="Valentin K."/>
            <person name="Verret F."/>
            <person name="Berges J.A."/>
            <person name="Brownlee C."/>
            <person name="Cadoret J.P."/>
            <person name="Chiovitti A."/>
            <person name="Choi C.J."/>
            <person name="Coesel S."/>
            <person name="De Martino A."/>
            <person name="Detter J.C."/>
            <person name="Durkin C."/>
            <person name="Falciatore A."/>
            <person name="Fournet J."/>
            <person name="Haruta M."/>
            <person name="Huysman M.J."/>
            <person name="Jenkins B.D."/>
            <person name="Jiroutova K."/>
            <person name="Jorgensen R.E."/>
            <person name="Joubert Y."/>
            <person name="Kaplan A."/>
            <person name="Kroger N."/>
            <person name="Kroth P.G."/>
            <person name="La Roche J."/>
            <person name="Lindquist E."/>
            <person name="Lommer M."/>
            <person name="Martin-Jezequel V."/>
            <person name="Lopez P.J."/>
            <person name="Lucas S."/>
            <person name="Mangogna M."/>
            <person name="McGinnis K."/>
            <person name="Medlin L.K."/>
            <person name="Montsant A."/>
            <person name="Oudot-Le Secq M.P."/>
            <person name="Napoli C."/>
            <person name="Obornik M."/>
            <person name="Parker M.S."/>
            <person name="Petit J.L."/>
            <person name="Porcel B.M."/>
            <person name="Poulsen N."/>
            <person name="Robison M."/>
            <person name="Rychlewski L."/>
            <person name="Rynearson T.A."/>
            <person name="Schmutz J."/>
            <person name="Shapiro H."/>
            <person name="Siaut M."/>
            <person name="Stanley M."/>
            <person name="Sussman M.R."/>
            <person name="Taylor A.R."/>
            <person name="Vardi A."/>
            <person name="von Dassow P."/>
            <person name="Vyverman W."/>
            <person name="Willis A."/>
            <person name="Wyrwicz L.S."/>
            <person name="Rokhsar D.S."/>
            <person name="Weissenbach J."/>
            <person name="Armbrust E.V."/>
            <person name="Green B.R."/>
            <person name="Van de Peer Y."/>
            <person name="Grigoriev I.V."/>
        </authorList>
    </citation>
    <scope>NUCLEOTIDE SEQUENCE [LARGE SCALE GENOMIC DNA]</scope>
    <source>
        <strain evidence="1 2">CCMP1335</strain>
    </source>
</reference>
<keyword evidence="2" id="KW-1185">Reference proteome</keyword>
<dbReference type="EMBL" id="CM000639">
    <property type="protein sequence ID" value="EED94779.1"/>
    <property type="molecule type" value="Genomic_DNA"/>
</dbReference>
<proteinExistence type="predicted"/>
<organism evidence="1 2">
    <name type="scientific">Thalassiosira pseudonana</name>
    <name type="common">Marine diatom</name>
    <name type="synonym">Cyclotella nana</name>
    <dbReference type="NCBI Taxonomy" id="35128"/>
    <lineage>
        <taxon>Eukaryota</taxon>
        <taxon>Sar</taxon>
        <taxon>Stramenopiles</taxon>
        <taxon>Ochrophyta</taxon>
        <taxon>Bacillariophyta</taxon>
        <taxon>Coscinodiscophyceae</taxon>
        <taxon>Thalassiosirophycidae</taxon>
        <taxon>Thalassiosirales</taxon>
        <taxon>Thalassiosiraceae</taxon>
        <taxon>Thalassiosira</taxon>
    </lineage>
</organism>
<evidence type="ECO:0000313" key="1">
    <source>
        <dbReference type="EMBL" id="EED94779.1"/>
    </source>
</evidence>